<evidence type="ECO:0000256" key="3">
    <source>
        <dbReference type="ARBA" id="ARBA00022679"/>
    </source>
</evidence>
<gene>
    <name evidence="6" type="ORF">COB20_14880</name>
</gene>
<organism evidence="6 7">
    <name type="scientific">SAR86 cluster bacterium</name>
    <dbReference type="NCBI Taxonomy" id="2030880"/>
    <lineage>
        <taxon>Bacteria</taxon>
        <taxon>Pseudomonadati</taxon>
        <taxon>Pseudomonadota</taxon>
        <taxon>Gammaproteobacteria</taxon>
        <taxon>SAR86 cluster</taxon>
    </lineage>
</organism>
<dbReference type="GO" id="GO:0004659">
    <property type="term" value="F:prenyltransferase activity"/>
    <property type="evidence" value="ECO:0007669"/>
    <property type="project" value="InterPro"/>
</dbReference>
<evidence type="ECO:0000256" key="5">
    <source>
        <dbReference type="ARBA" id="ARBA00022842"/>
    </source>
</evidence>
<protein>
    <submittedName>
        <fullName evidence="6">Octaprenyl-diphosphate synthase</fullName>
    </submittedName>
</protein>
<comment type="caution">
    <text evidence="6">The sequence shown here is derived from an EMBL/GenBank/DDBJ whole genome shotgun (WGS) entry which is preliminary data.</text>
</comment>
<dbReference type="PANTHER" id="PTHR12001:SF69">
    <property type="entry name" value="ALL TRANS-POLYPRENYL-DIPHOSPHATE SYNTHASE PDSS1"/>
    <property type="match status" value="1"/>
</dbReference>
<reference evidence="7" key="1">
    <citation type="submission" date="2017-08" db="EMBL/GenBank/DDBJ databases">
        <title>A dynamic microbial community with high functional redundancy inhabits the cold, oxic subseafloor aquifer.</title>
        <authorList>
            <person name="Tully B.J."/>
            <person name="Wheat C.G."/>
            <person name="Glazer B.T."/>
            <person name="Huber J.A."/>
        </authorList>
    </citation>
    <scope>NUCLEOTIDE SEQUENCE [LARGE SCALE GENOMIC DNA]</scope>
</reference>
<dbReference type="SUPFAM" id="SSF48576">
    <property type="entry name" value="Terpenoid synthases"/>
    <property type="match status" value="1"/>
</dbReference>
<dbReference type="InterPro" id="IPR000092">
    <property type="entry name" value="Polyprenyl_synt"/>
</dbReference>
<dbReference type="GO" id="GO:0008299">
    <property type="term" value="P:isoprenoid biosynthetic process"/>
    <property type="evidence" value="ECO:0007669"/>
    <property type="project" value="InterPro"/>
</dbReference>
<dbReference type="AlphaFoldDB" id="A0A2A4WWG0"/>
<feature type="non-terminal residue" evidence="6">
    <location>
        <position position="1"/>
    </location>
</feature>
<dbReference type="GO" id="GO:0046872">
    <property type="term" value="F:metal ion binding"/>
    <property type="evidence" value="ECO:0007669"/>
    <property type="project" value="UniProtKB-KW"/>
</dbReference>
<keyword evidence="3" id="KW-0808">Transferase</keyword>
<dbReference type="EMBL" id="NVUL01000098">
    <property type="protein sequence ID" value="PCI74673.1"/>
    <property type="molecule type" value="Genomic_DNA"/>
</dbReference>
<comment type="similarity">
    <text evidence="2">Belongs to the FPP/GGPP synthase family.</text>
</comment>
<evidence type="ECO:0000256" key="1">
    <source>
        <dbReference type="ARBA" id="ARBA00001946"/>
    </source>
</evidence>
<accession>A0A2A4WWG0</accession>
<name>A0A2A4WWG0_9GAMM</name>
<dbReference type="InterPro" id="IPR008949">
    <property type="entry name" value="Isoprenoid_synthase_dom_sf"/>
</dbReference>
<dbReference type="Proteomes" id="UP000218767">
    <property type="component" value="Unassembled WGS sequence"/>
</dbReference>
<keyword evidence="4" id="KW-0479">Metal-binding</keyword>
<dbReference type="Gene3D" id="1.10.600.10">
    <property type="entry name" value="Farnesyl Diphosphate Synthase"/>
    <property type="match status" value="1"/>
</dbReference>
<sequence>NIGDDLAEGKPTLPLIYALEHGSEELAQLIRQVLADEQLQAEKLQQVIEIVQDCGALDYARKLAKSESDQALACLDVLPPSEYRDALTTMVKFSNTRSN</sequence>
<dbReference type="CDD" id="cd00385">
    <property type="entry name" value="Isoprenoid_Biosyn_C1"/>
    <property type="match status" value="1"/>
</dbReference>
<evidence type="ECO:0000256" key="4">
    <source>
        <dbReference type="ARBA" id="ARBA00022723"/>
    </source>
</evidence>
<comment type="cofactor">
    <cofactor evidence="1">
        <name>Mg(2+)</name>
        <dbReference type="ChEBI" id="CHEBI:18420"/>
    </cofactor>
</comment>
<keyword evidence="5" id="KW-0460">Magnesium</keyword>
<dbReference type="PANTHER" id="PTHR12001">
    <property type="entry name" value="GERANYLGERANYL PYROPHOSPHATE SYNTHASE"/>
    <property type="match status" value="1"/>
</dbReference>
<proteinExistence type="inferred from homology"/>
<evidence type="ECO:0000313" key="7">
    <source>
        <dbReference type="Proteomes" id="UP000218767"/>
    </source>
</evidence>
<evidence type="ECO:0000313" key="6">
    <source>
        <dbReference type="EMBL" id="PCI74673.1"/>
    </source>
</evidence>
<dbReference type="Pfam" id="PF00348">
    <property type="entry name" value="polyprenyl_synt"/>
    <property type="match status" value="1"/>
</dbReference>
<evidence type="ECO:0000256" key="2">
    <source>
        <dbReference type="ARBA" id="ARBA00006706"/>
    </source>
</evidence>